<gene>
    <name evidence="2" type="ORF">HDK90DRAFT_197199</name>
</gene>
<protein>
    <submittedName>
        <fullName evidence="2">Uncharacterized protein</fullName>
    </submittedName>
</protein>
<evidence type="ECO:0000313" key="3">
    <source>
        <dbReference type="Proteomes" id="UP001492380"/>
    </source>
</evidence>
<organism evidence="2 3">
    <name type="scientific">Phyllosticta capitalensis</name>
    <dbReference type="NCBI Taxonomy" id="121624"/>
    <lineage>
        <taxon>Eukaryota</taxon>
        <taxon>Fungi</taxon>
        <taxon>Dikarya</taxon>
        <taxon>Ascomycota</taxon>
        <taxon>Pezizomycotina</taxon>
        <taxon>Dothideomycetes</taxon>
        <taxon>Dothideomycetes incertae sedis</taxon>
        <taxon>Botryosphaeriales</taxon>
        <taxon>Phyllostictaceae</taxon>
        <taxon>Phyllosticta</taxon>
    </lineage>
</organism>
<comment type="caution">
    <text evidence="2">The sequence shown here is derived from an EMBL/GenBank/DDBJ whole genome shotgun (WGS) entry which is preliminary data.</text>
</comment>
<feature type="compositionally biased region" description="Low complexity" evidence="1">
    <location>
        <begin position="73"/>
        <end position="90"/>
    </location>
</feature>
<dbReference type="EMBL" id="JBBWRZ010000003">
    <property type="protein sequence ID" value="KAK8240832.1"/>
    <property type="molecule type" value="Genomic_DNA"/>
</dbReference>
<proteinExistence type="predicted"/>
<reference evidence="2 3" key="1">
    <citation type="submission" date="2024-04" db="EMBL/GenBank/DDBJ databases">
        <title>Phyllosticta paracitricarpa is synonymous to the EU quarantine fungus P. citricarpa based on phylogenomic analyses.</title>
        <authorList>
            <consortium name="Lawrence Berkeley National Laboratory"/>
            <person name="Van Ingen-Buijs V.A."/>
            <person name="Van Westerhoven A.C."/>
            <person name="Haridas S."/>
            <person name="Skiadas P."/>
            <person name="Martin F."/>
            <person name="Groenewald J.Z."/>
            <person name="Crous P.W."/>
            <person name="Seidl M.F."/>
        </authorList>
    </citation>
    <scope>NUCLEOTIDE SEQUENCE [LARGE SCALE GENOMIC DNA]</scope>
    <source>
        <strain evidence="2 3">CBS 123374</strain>
    </source>
</reference>
<sequence>MAMAQKVLRCCDAALTHAFTAPTIETLRHVALHISSAQKQKLTLLSNSSTYLSRDHVCLPTLSLTPISPPHPLSHSHSSTTTLLDSSTSQPSQPASQLAFLFSPFLLLAFANRRPLLAQHHLQRPHPALGLSRKVPLERRASRVATAIAITGSSAPGRRAACESWGGSGSGSGRGRGRPPLLDWCCRNGSVRRRWFWCWCWC</sequence>
<dbReference type="Proteomes" id="UP001492380">
    <property type="component" value="Unassembled WGS sequence"/>
</dbReference>
<keyword evidence="3" id="KW-1185">Reference proteome</keyword>
<name>A0ABR1YXI3_9PEZI</name>
<evidence type="ECO:0000256" key="1">
    <source>
        <dbReference type="SAM" id="MobiDB-lite"/>
    </source>
</evidence>
<evidence type="ECO:0000313" key="2">
    <source>
        <dbReference type="EMBL" id="KAK8240832.1"/>
    </source>
</evidence>
<feature type="region of interest" description="Disordered" evidence="1">
    <location>
        <begin position="69"/>
        <end position="90"/>
    </location>
</feature>
<accession>A0ABR1YXI3</accession>